<evidence type="ECO:0000256" key="1">
    <source>
        <dbReference type="ARBA" id="ARBA00007228"/>
    </source>
</evidence>
<sequence length="261" mass="28877">MVITSRENELVKQYCKISSQKKYREHTGLFCLEGVRLVCDAIKSGVVPEKILITEKCLQKYHDELGNLLKTHDMIMISDAVAQKMASVEHTQGVFALVKMLDKTLDIDTIRKGGQFLCLCQLQDPGNLGTIIRTAEAFGINGMILHQTCDLYSPKVVRSTMGSLFRMPFMVCPDLISFTKELQQNRVKTFATVVNPKANSLVNCDFSGASVLYIGNEGNGLPEQIVAACDFPVTIRMKGNAESLNAAVAAQICMWEMTKEG</sequence>
<dbReference type="SUPFAM" id="SSF75217">
    <property type="entry name" value="alpha/beta knot"/>
    <property type="match status" value="1"/>
</dbReference>
<comment type="caution">
    <text evidence="5">The sequence shown here is derived from an EMBL/GenBank/DDBJ whole genome shotgun (WGS) entry which is preliminary data.</text>
</comment>
<comment type="similarity">
    <text evidence="1">Belongs to the class IV-like SAM-binding methyltransferase superfamily. RNA methyltransferase TrmH family.</text>
</comment>
<dbReference type="EMBL" id="JACOQK010000001">
    <property type="protein sequence ID" value="MBC5787748.1"/>
    <property type="molecule type" value="Genomic_DNA"/>
</dbReference>
<protein>
    <submittedName>
        <fullName evidence="5">RNA methyltransferase</fullName>
    </submittedName>
</protein>
<feature type="domain" description="RNA 2-O ribose methyltransferase substrate binding" evidence="4">
    <location>
        <begin position="31"/>
        <end position="104"/>
    </location>
</feature>
<dbReference type="PANTHER" id="PTHR43191">
    <property type="entry name" value="RRNA METHYLTRANSFERASE 3"/>
    <property type="match status" value="1"/>
</dbReference>
<dbReference type="Proteomes" id="UP000649151">
    <property type="component" value="Unassembled WGS sequence"/>
</dbReference>
<dbReference type="InterPro" id="IPR029064">
    <property type="entry name" value="Ribosomal_eL30-like_sf"/>
</dbReference>
<evidence type="ECO:0000256" key="3">
    <source>
        <dbReference type="ARBA" id="ARBA00022679"/>
    </source>
</evidence>
<proteinExistence type="inferred from homology"/>
<keyword evidence="3" id="KW-0808">Transferase</keyword>
<dbReference type="PANTHER" id="PTHR43191:SF2">
    <property type="entry name" value="RRNA METHYLTRANSFERASE 3, MITOCHONDRIAL"/>
    <property type="match status" value="1"/>
</dbReference>
<keyword evidence="2 5" id="KW-0489">Methyltransferase</keyword>
<dbReference type="GO" id="GO:0032259">
    <property type="term" value="P:methylation"/>
    <property type="evidence" value="ECO:0007669"/>
    <property type="project" value="UniProtKB-KW"/>
</dbReference>
<dbReference type="Gene3D" id="3.30.1330.30">
    <property type="match status" value="1"/>
</dbReference>
<dbReference type="SUPFAM" id="SSF55315">
    <property type="entry name" value="L30e-like"/>
    <property type="match status" value="1"/>
</dbReference>
<dbReference type="InterPro" id="IPR001537">
    <property type="entry name" value="SpoU_MeTrfase"/>
</dbReference>
<dbReference type="RefSeq" id="WP_186996583.1">
    <property type="nucleotide sequence ID" value="NZ_JACOQK010000001.1"/>
</dbReference>
<dbReference type="CDD" id="cd18095">
    <property type="entry name" value="SpoU-like_rRNA-MTase"/>
    <property type="match status" value="1"/>
</dbReference>
<gene>
    <name evidence="5" type="ORF">H8Z77_06925</name>
</gene>
<dbReference type="SMART" id="SM00967">
    <property type="entry name" value="SpoU_sub_bind"/>
    <property type="match status" value="1"/>
</dbReference>
<dbReference type="InterPro" id="IPR029026">
    <property type="entry name" value="tRNA_m1G_MTases_N"/>
</dbReference>
<evidence type="ECO:0000313" key="6">
    <source>
        <dbReference type="Proteomes" id="UP000649151"/>
    </source>
</evidence>
<dbReference type="GO" id="GO:0008168">
    <property type="term" value="F:methyltransferase activity"/>
    <property type="evidence" value="ECO:0007669"/>
    <property type="project" value="UniProtKB-KW"/>
</dbReference>
<dbReference type="InterPro" id="IPR051259">
    <property type="entry name" value="rRNA_Methyltransferase"/>
</dbReference>
<keyword evidence="6" id="KW-1185">Reference proteome</keyword>
<organism evidence="5 6">
    <name type="scientific">Clostridium facile</name>
    <dbReference type="NCBI Taxonomy" id="2763035"/>
    <lineage>
        <taxon>Bacteria</taxon>
        <taxon>Bacillati</taxon>
        <taxon>Bacillota</taxon>
        <taxon>Clostridia</taxon>
        <taxon>Eubacteriales</taxon>
        <taxon>Clostridiaceae</taxon>
        <taxon>Clostridium</taxon>
    </lineage>
</organism>
<dbReference type="InterPro" id="IPR029028">
    <property type="entry name" value="Alpha/beta_knot_MTases"/>
</dbReference>
<dbReference type="Pfam" id="PF00588">
    <property type="entry name" value="SpoU_methylase"/>
    <property type="match status" value="1"/>
</dbReference>
<dbReference type="InterPro" id="IPR053888">
    <property type="entry name" value="MRM3-like_sub_bind"/>
</dbReference>
<evidence type="ECO:0000259" key="4">
    <source>
        <dbReference type="SMART" id="SM00967"/>
    </source>
</evidence>
<reference evidence="5 6" key="1">
    <citation type="submission" date="2020-08" db="EMBL/GenBank/DDBJ databases">
        <title>Genome public.</title>
        <authorList>
            <person name="Liu C."/>
            <person name="Sun Q."/>
        </authorList>
    </citation>
    <scope>NUCLEOTIDE SEQUENCE [LARGE SCALE GENOMIC DNA]</scope>
    <source>
        <strain evidence="5 6">NSJ-27</strain>
    </source>
</reference>
<dbReference type="InterPro" id="IPR013123">
    <property type="entry name" value="SpoU_subst-bd"/>
</dbReference>
<name>A0ABR7IRI0_9CLOT</name>
<evidence type="ECO:0000256" key="2">
    <source>
        <dbReference type="ARBA" id="ARBA00022603"/>
    </source>
</evidence>
<dbReference type="Pfam" id="PF22435">
    <property type="entry name" value="MRM3-like_sub_bind"/>
    <property type="match status" value="1"/>
</dbReference>
<evidence type="ECO:0000313" key="5">
    <source>
        <dbReference type="EMBL" id="MBC5787748.1"/>
    </source>
</evidence>
<dbReference type="Gene3D" id="3.40.1280.10">
    <property type="match status" value="1"/>
</dbReference>
<accession>A0ABR7IRI0</accession>